<gene>
    <name evidence="1" type="ORF">ACFO3N_00615</name>
</gene>
<dbReference type="PANTHER" id="PTHR38471">
    <property type="entry name" value="FOUR HELIX BUNDLE PROTEIN"/>
    <property type="match status" value="1"/>
</dbReference>
<dbReference type="NCBIfam" id="TIGR02436">
    <property type="entry name" value="four helix bundle protein"/>
    <property type="match status" value="1"/>
</dbReference>
<dbReference type="EMBL" id="JBHSFY010000001">
    <property type="protein sequence ID" value="MFC4475561.1"/>
    <property type="molecule type" value="Genomic_DNA"/>
</dbReference>
<accession>A0ABV8Z6E4</accession>
<organism evidence="1 2">
    <name type="scientific">Flavobacterium chungangensis</name>
    <dbReference type="NCBI Taxonomy" id="2708132"/>
    <lineage>
        <taxon>Bacteria</taxon>
        <taxon>Pseudomonadati</taxon>
        <taxon>Bacteroidota</taxon>
        <taxon>Flavobacteriia</taxon>
        <taxon>Flavobacteriales</taxon>
        <taxon>Flavobacteriaceae</taxon>
        <taxon>Flavobacterium</taxon>
    </lineage>
</organism>
<evidence type="ECO:0000313" key="2">
    <source>
        <dbReference type="Proteomes" id="UP001596003"/>
    </source>
</evidence>
<sequence>MRFQDLLAYKKSFSLAMKIFNITKQFPKEETYSLTDQVRRSSRSVTVTIAEAYRKRIYPKHFYSKLTDSDGENSETQTWLEFALACKYISNESYNELLPESIEVGKLLNYMLLNPEKFGVRKE</sequence>
<dbReference type="Proteomes" id="UP001596003">
    <property type="component" value="Unassembled WGS sequence"/>
</dbReference>
<dbReference type="CDD" id="cd16377">
    <property type="entry name" value="23S_rRNA_IVP_like"/>
    <property type="match status" value="1"/>
</dbReference>
<comment type="caution">
    <text evidence="1">The sequence shown here is derived from an EMBL/GenBank/DDBJ whole genome shotgun (WGS) entry which is preliminary data.</text>
</comment>
<dbReference type="Pfam" id="PF05635">
    <property type="entry name" value="23S_rRNA_IVP"/>
    <property type="match status" value="1"/>
</dbReference>
<name>A0ABV8Z6E4_9FLAO</name>
<reference evidence="2" key="1">
    <citation type="journal article" date="2019" name="Int. J. Syst. Evol. Microbiol.">
        <title>The Global Catalogue of Microorganisms (GCM) 10K type strain sequencing project: providing services to taxonomists for standard genome sequencing and annotation.</title>
        <authorList>
            <consortium name="The Broad Institute Genomics Platform"/>
            <consortium name="The Broad Institute Genome Sequencing Center for Infectious Disease"/>
            <person name="Wu L."/>
            <person name="Ma J."/>
        </authorList>
    </citation>
    <scope>NUCLEOTIDE SEQUENCE [LARGE SCALE GENOMIC DNA]</scope>
    <source>
        <strain evidence="2">NBRC 103627</strain>
    </source>
</reference>
<evidence type="ECO:0000313" key="1">
    <source>
        <dbReference type="EMBL" id="MFC4475561.1"/>
    </source>
</evidence>
<keyword evidence="2" id="KW-1185">Reference proteome</keyword>
<dbReference type="RefSeq" id="WP_379794805.1">
    <property type="nucleotide sequence ID" value="NZ_JBHSFY010000001.1"/>
</dbReference>
<dbReference type="InterPro" id="IPR036583">
    <property type="entry name" value="23S_rRNA_IVS_sf"/>
</dbReference>
<proteinExistence type="predicted"/>
<protein>
    <submittedName>
        <fullName evidence="1">Four helix bundle protein</fullName>
    </submittedName>
</protein>
<dbReference type="PANTHER" id="PTHR38471:SF2">
    <property type="entry name" value="FOUR HELIX BUNDLE PROTEIN"/>
    <property type="match status" value="1"/>
</dbReference>
<dbReference type="Gene3D" id="1.20.1440.60">
    <property type="entry name" value="23S rRNA-intervening sequence"/>
    <property type="match status" value="1"/>
</dbReference>
<dbReference type="SUPFAM" id="SSF158446">
    <property type="entry name" value="IVS-encoded protein-like"/>
    <property type="match status" value="1"/>
</dbReference>
<dbReference type="InterPro" id="IPR012657">
    <property type="entry name" value="23S_rRNA-intervening_sequence"/>
</dbReference>